<organism evidence="13 14">
    <name type="scientific">Xanthomonas axonopodis pv. vasculorum</name>
    <dbReference type="NCBI Taxonomy" id="325777"/>
    <lineage>
        <taxon>Bacteria</taxon>
        <taxon>Pseudomonadati</taxon>
        <taxon>Pseudomonadota</taxon>
        <taxon>Gammaproteobacteria</taxon>
        <taxon>Lysobacterales</taxon>
        <taxon>Lysobacteraceae</taxon>
        <taxon>Xanthomonas</taxon>
    </lineage>
</organism>
<gene>
    <name evidence="13" type="ORF">GW15_0216995</name>
</gene>
<evidence type="ECO:0000256" key="9">
    <source>
        <dbReference type="ARBA" id="ARBA00023136"/>
    </source>
</evidence>
<dbReference type="eggNOG" id="COG0025">
    <property type="taxonomic scope" value="Bacteria"/>
</dbReference>
<evidence type="ECO:0000313" key="14">
    <source>
        <dbReference type="Proteomes" id="UP000028012"/>
    </source>
</evidence>
<dbReference type="PRINTS" id="PR01084">
    <property type="entry name" value="NAHEXCHNGR"/>
</dbReference>
<evidence type="ECO:0000256" key="4">
    <source>
        <dbReference type="ARBA" id="ARBA00022475"/>
    </source>
</evidence>
<evidence type="ECO:0000256" key="5">
    <source>
        <dbReference type="ARBA" id="ARBA00022692"/>
    </source>
</evidence>
<feature type="transmembrane region" description="Helical" evidence="11">
    <location>
        <begin position="6"/>
        <end position="24"/>
    </location>
</feature>
<dbReference type="InterPro" id="IPR018422">
    <property type="entry name" value="Cation/H_exchanger_CPA1"/>
</dbReference>
<dbReference type="GO" id="GO:0098719">
    <property type="term" value="P:sodium ion import across plasma membrane"/>
    <property type="evidence" value="ECO:0007669"/>
    <property type="project" value="TreeGrafter"/>
</dbReference>
<name>A0A098PW50_9XANT</name>
<dbReference type="AlphaFoldDB" id="A0A098PW50"/>
<feature type="transmembrane region" description="Helical" evidence="11">
    <location>
        <begin position="271"/>
        <end position="288"/>
    </location>
</feature>
<comment type="caution">
    <text evidence="11">Lacks conserved residue(s) required for the propagation of feature annotation.</text>
</comment>
<reference evidence="13 14" key="1">
    <citation type="submission" date="2014-09" db="EMBL/GenBank/DDBJ databases">
        <title>A draft genome sequence for Xanthomonas axonopodis pv. vasculorum NCPPB 900.</title>
        <authorList>
            <person name="Harrison J."/>
            <person name="Studholme D.J."/>
        </authorList>
    </citation>
    <scope>NUCLEOTIDE SEQUENCE [LARGE SCALE GENOMIC DNA]</scope>
    <source>
        <strain evidence="13 14">NCPPB 900</strain>
    </source>
</reference>
<keyword evidence="9 11" id="KW-0472">Membrane</keyword>
<evidence type="ECO:0000256" key="10">
    <source>
        <dbReference type="ARBA" id="ARBA00023201"/>
    </source>
</evidence>
<accession>A0A098PW50</accession>
<keyword evidence="6 11" id="KW-1133">Transmembrane helix</keyword>
<dbReference type="PANTHER" id="PTHR10110">
    <property type="entry name" value="SODIUM/HYDROGEN EXCHANGER"/>
    <property type="match status" value="1"/>
</dbReference>
<feature type="transmembrane region" description="Helical" evidence="11">
    <location>
        <begin position="314"/>
        <end position="337"/>
    </location>
</feature>
<dbReference type="RefSeq" id="WP_042823835.1">
    <property type="nucleotide sequence ID" value="NZ_KN173625.1"/>
</dbReference>
<comment type="caution">
    <text evidence="13">The sequence shown here is derived from an EMBL/GenBank/DDBJ whole genome shotgun (WGS) entry which is preliminary data.</text>
</comment>
<dbReference type="InterPro" id="IPR004709">
    <property type="entry name" value="NaH_exchanger"/>
</dbReference>
<feature type="transmembrane region" description="Helical" evidence="11">
    <location>
        <begin position="394"/>
        <end position="414"/>
    </location>
</feature>
<dbReference type="PANTHER" id="PTHR10110:SF86">
    <property type="entry name" value="SODIUM_HYDROGEN EXCHANGER 7"/>
    <property type="match status" value="1"/>
</dbReference>
<feature type="transmembrane region" description="Helical" evidence="11">
    <location>
        <begin position="55"/>
        <end position="72"/>
    </location>
</feature>
<dbReference type="HOGENOM" id="CLU_005912_6_3_6"/>
<dbReference type="InterPro" id="IPR006153">
    <property type="entry name" value="Cation/H_exchanger_TM"/>
</dbReference>
<dbReference type="GO" id="GO:0015386">
    <property type="term" value="F:potassium:proton antiporter activity"/>
    <property type="evidence" value="ECO:0007669"/>
    <property type="project" value="TreeGrafter"/>
</dbReference>
<feature type="transmembrane region" description="Helical" evidence="11">
    <location>
        <begin position="31"/>
        <end position="49"/>
    </location>
</feature>
<dbReference type="Gene3D" id="6.10.140.1330">
    <property type="match status" value="1"/>
</dbReference>
<keyword evidence="10 11" id="KW-0739">Sodium transport</keyword>
<protein>
    <submittedName>
        <fullName evidence="13">Sodium:proton antiporter</fullName>
    </submittedName>
</protein>
<dbReference type="GO" id="GO:0015385">
    <property type="term" value="F:sodium:proton antiporter activity"/>
    <property type="evidence" value="ECO:0007669"/>
    <property type="project" value="InterPro"/>
</dbReference>
<evidence type="ECO:0000313" key="13">
    <source>
        <dbReference type="EMBL" id="KGE50986.1"/>
    </source>
</evidence>
<feature type="transmembrane region" description="Helical" evidence="11">
    <location>
        <begin position="156"/>
        <end position="177"/>
    </location>
</feature>
<evidence type="ECO:0000259" key="12">
    <source>
        <dbReference type="Pfam" id="PF00999"/>
    </source>
</evidence>
<evidence type="ECO:0000256" key="7">
    <source>
        <dbReference type="ARBA" id="ARBA00023053"/>
    </source>
</evidence>
<evidence type="ECO:0000256" key="8">
    <source>
        <dbReference type="ARBA" id="ARBA00023065"/>
    </source>
</evidence>
<keyword evidence="11" id="KW-0997">Cell inner membrane</keyword>
<keyword evidence="8 11" id="KW-0406">Ion transport</keyword>
<keyword evidence="4" id="KW-1003">Cell membrane</keyword>
<dbReference type="STRING" id="325777.GW15_0216995"/>
<comment type="subcellular location">
    <subcellularLocation>
        <location evidence="11">Cell inner membrane</location>
        <topology evidence="11">Multi-pass membrane protein</topology>
    </subcellularLocation>
    <subcellularLocation>
        <location evidence="1">Cell membrane</location>
        <topology evidence="1">Multi-pass membrane protein</topology>
    </subcellularLocation>
</comment>
<dbReference type="Pfam" id="PF00999">
    <property type="entry name" value="Na_H_Exchanger"/>
    <property type="match status" value="1"/>
</dbReference>
<evidence type="ECO:0000256" key="2">
    <source>
        <dbReference type="ARBA" id="ARBA00022448"/>
    </source>
</evidence>
<dbReference type="GO" id="GO:0051453">
    <property type="term" value="P:regulation of intracellular pH"/>
    <property type="evidence" value="ECO:0007669"/>
    <property type="project" value="TreeGrafter"/>
</dbReference>
<keyword evidence="2 11" id="KW-0813">Transport</keyword>
<dbReference type="NCBIfam" id="TIGR00831">
    <property type="entry name" value="a_cpa1"/>
    <property type="match status" value="1"/>
</dbReference>
<comment type="similarity">
    <text evidence="11">Belongs to the monovalent cation:proton antiporter 1 (CPA1) transporter (TC 2.A.36) family.</text>
</comment>
<evidence type="ECO:0000256" key="3">
    <source>
        <dbReference type="ARBA" id="ARBA00022449"/>
    </source>
</evidence>
<evidence type="ECO:0000256" key="6">
    <source>
        <dbReference type="ARBA" id="ARBA00022989"/>
    </source>
</evidence>
<keyword evidence="7 11" id="KW-0915">Sodium</keyword>
<comment type="function">
    <text evidence="11">Na(+)/H(+) antiporter that extrudes sodium in exchange for external protons.</text>
</comment>
<dbReference type="GO" id="GO:0005886">
    <property type="term" value="C:plasma membrane"/>
    <property type="evidence" value="ECO:0007669"/>
    <property type="project" value="UniProtKB-SubCell"/>
</dbReference>
<feature type="transmembrane region" description="Helical" evidence="11">
    <location>
        <begin position="84"/>
        <end position="107"/>
    </location>
</feature>
<feature type="transmembrane region" description="Helical" evidence="11">
    <location>
        <begin position="183"/>
        <end position="204"/>
    </location>
</feature>
<dbReference type="InterPro" id="IPR004705">
    <property type="entry name" value="Cation/H_exchanger_CPA1_bac"/>
</dbReference>
<keyword evidence="5 11" id="KW-0812">Transmembrane</keyword>
<evidence type="ECO:0000256" key="11">
    <source>
        <dbReference type="RuleBase" id="RU366002"/>
    </source>
</evidence>
<dbReference type="EMBL" id="JPHD02000113">
    <property type="protein sequence ID" value="KGE50986.1"/>
    <property type="molecule type" value="Genomic_DNA"/>
</dbReference>
<evidence type="ECO:0000256" key="1">
    <source>
        <dbReference type="ARBA" id="ARBA00004651"/>
    </source>
</evidence>
<keyword evidence="3 11" id="KW-0050">Antiport</keyword>
<proteinExistence type="inferred from homology"/>
<dbReference type="Proteomes" id="UP000028012">
    <property type="component" value="Unassembled WGS sequence"/>
</dbReference>
<feature type="transmembrane region" description="Helical" evidence="11">
    <location>
        <begin position="358"/>
        <end position="382"/>
    </location>
</feature>
<sequence length="545" mass="59190">MHSIDVVLAMLLAVAASGYLIRILPFSLSLPLVQIALGAVVSGVFDAGHELEPELFFLLFLPPLLFLDGWRIPKQGLFRDKAAILELALGLVIFTVIGAGFFIHWLIPAMPLAVAFALAAIISPTDPVAVSSIASKVPIPKRLMHILEGESLLNDASGLVCFQFAVAAVLTGTFSVAAASLTFLWVALAGLALGVATTVGLSRIQVWIWRHFGEEPGSAILVNLLTPFAAYLLAEAFHASGILAAVAAGITMSYVEMAGNAPGNMRLQRSAVWDTVQFTFNGIIFVLLGEQLPGILDGAVRSVQEAGHLNPCWLAVYVATISLSLMALRFVWVFLSLRWNIFKAQWRGEAHVSPPWRIVVAVSLAGVRGAITLAGVLTLPLMLEDGSPFPARQLAIFLAASVILVSLLVASVALPRLLRGLELPEEEDEQLKEDLAVKAASQAALDAVEKLRQRLVEDSKHAERYNAAANQVSQRYQRKLGGVDMAETDPEEAVAYEKALRQFRHAALVAERNELFKLARRREISDDLSRRLVRNLDLIESRKRA</sequence>
<feature type="domain" description="Cation/H+ exchanger transmembrane" evidence="12">
    <location>
        <begin position="14"/>
        <end position="419"/>
    </location>
</feature>